<dbReference type="AlphaFoldDB" id="A0AAW0BWM7"/>
<organism evidence="1 2">
    <name type="scientific">Paramarasmius palmivorus</name>
    <dbReference type="NCBI Taxonomy" id="297713"/>
    <lineage>
        <taxon>Eukaryota</taxon>
        <taxon>Fungi</taxon>
        <taxon>Dikarya</taxon>
        <taxon>Basidiomycota</taxon>
        <taxon>Agaricomycotina</taxon>
        <taxon>Agaricomycetes</taxon>
        <taxon>Agaricomycetidae</taxon>
        <taxon>Agaricales</taxon>
        <taxon>Marasmiineae</taxon>
        <taxon>Marasmiaceae</taxon>
        <taxon>Paramarasmius</taxon>
    </lineage>
</organism>
<dbReference type="InterPro" id="IPR032675">
    <property type="entry name" value="LRR_dom_sf"/>
</dbReference>
<sequence>MESIFRSENIEAVSHNLALQLKRSGDQPNLIVSFDVPGTETRSFSGLKIYRDLFYLPLAQLSHRWESLHITLSRYRSVEFVQKYLTPHIEGYLPSLHSLRVDLMRAGEQDVFPIDAFKFAPVLRKLIINTPDVENFPFFLHLPWAQLTSYHGSTVRDIEPVARPRQVVRRMPNLETLFEERMYVNETRPSLIRLDFLHTLALVMTMPSGVDHNAISEYFDLLSLPRLRDLRLELKHYHWSQSMAAISRFFARSTSTIRSLWLELDGAYEMSSLFIQVPHLDSLSLASVSAEVIDTLAEIDLHRNQPRFLPQLCHLSMFSKADAYYNPEDYMEESLIRFAKCRQNSTELVLDSFIKIRKESLDLMRAEGLHVRIENLAWAQTFRAF</sequence>
<accession>A0AAW0BWM7</accession>
<dbReference type="SUPFAM" id="SSF52047">
    <property type="entry name" value="RNI-like"/>
    <property type="match status" value="1"/>
</dbReference>
<reference evidence="1 2" key="1">
    <citation type="submission" date="2024-01" db="EMBL/GenBank/DDBJ databases">
        <title>A draft genome for a cacao thread blight-causing isolate of Paramarasmius palmivorus.</title>
        <authorList>
            <person name="Baruah I.K."/>
            <person name="Bukari Y."/>
            <person name="Amoako-Attah I."/>
            <person name="Meinhardt L.W."/>
            <person name="Bailey B.A."/>
            <person name="Cohen S.P."/>
        </authorList>
    </citation>
    <scope>NUCLEOTIDE SEQUENCE [LARGE SCALE GENOMIC DNA]</scope>
    <source>
        <strain evidence="1 2">GH-12</strain>
    </source>
</reference>
<dbReference type="Proteomes" id="UP001383192">
    <property type="component" value="Unassembled WGS sequence"/>
</dbReference>
<evidence type="ECO:0000313" key="2">
    <source>
        <dbReference type="Proteomes" id="UP001383192"/>
    </source>
</evidence>
<evidence type="ECO:0000313" key="1">
    <source>
        <dbReference type="EMBL" id="KAK7031287.1"/>
    </source>
</evidence>
<dbReference type="EMBL" id="JAYKXP010000069">
    <property type="protein sequence ID" value="KAK7031287.1"/>
    <property type="molecule type" value="Genomic_DNA"/>
</dbReference>
<keyword evidence="2" id="KW-1185">Reference proteome</keyword>
<comment type="caution">
    <text evidence="1">The sequence shown here is derived from an EMBL/GenBank/DDBJ whole genome shotgun (WGS) entry which is preliminary data.</text>
</comment>
<protein>
    <submittedName>
        <fullName evidence="1">Uncharacterized protein</fullName>
    </submittedName>
</protein>
<gene>
    <name evidence="1" type="ORF">VNI00_013540</name>
</gene>
<dbReference type="Gene3D" id="3.80.10.10">
    <property type="entry name" value="Ribonuclease Inhibitor"/>
    <property type="match status" value="1"/>
</dbReference>
<name>A0AAW0BWM7_9AGAR</name>
<proteinExistence type="predicted"/>